<organism evidence="9 11">
    <name type="scientific">Algoriphagus ratkowskyi</name>
    <dbReference type="NCBI Taxonomy" id="57028"/>
    <lineage>
        <taxon>Bacteria</taxon>
        <taxon>Pseudomonadati</taxon>
        <taxon>Bacteroidota</taxon>
        <taxon>Cytophagia</taxon>
        <taxon>Cytophagales</taxon>
        <taxon>Cyclobacteriaceae</taxon>
        <taxon>Algoriphagus</taxon>
    </lineage>
</organism>
<dbReference type="RefSeq" id="WP_086502781.1">
    <property type="nucleotide sequence ID" value="NZ_MSSV01000020.1"/>
</dbReference>
<evidence type="ECO:0000313" key="12">
    <source>
        <dbReference type="Proteomes" id="UP000321927"/>
    </source>
</evidence>
<name>A0A2W7QYF1_9BACT</name>
<dbReference type="GO" id="GO:0009279">
    <property type="term" value="C:cell outer membrane"/>
    <property type="evidence" value="ECO:0007669"/>
    <property type="project" value="UniProtKB-SubCell"/>
</dbReference>
<evidence type="ECO:0000256" key="4">
    <source>
        <dbReference type="ARBA" id="ARBA00022692"/>
    </source>
</evidence>
<feature type="domain" description="TonB-dependent receptor plug" evidence="8">
    <location>
        <begin position="219"/>
        <end position="325"/>
    </location>
</feature>
<evidence type="ECO:0000256" key="6">
    <source>
        <dbReference type="ARBA" id="ARBA00023237"/>
    </source>
</evidence>
<keyword evidence="12" id="KW-1185">Reference proteome</keyword>
<dbReference type="EMBL" id="VORV01000015">
    <property type="protein sequence ID" value="TXD76102.1"/>
    <property type="molecule type" value="Genomic_DNA"/>
</dbReference>
<evidence type="ECO:0000256" key="5">
    <source>
        <dbReference type="ARBA" id="ARBA00023136"/>
    </source>
</evidence>
<dbReference type="InterPro" id="IPR036942">
    <property type="entry name" value="Beta-barrel_TonB_sf"/>
</dbReference>
<dbReference type="SUPFAM" id="SSF56935">
    <property type="entry name" value="Porins"/>
    <property type="match status" value="1"/>
</dbReference>
<sequence length="1136" mass="125531">MKHNLPNSAVRLSKGFLKIVLLQLIFVQSLFANPASEQDLASYHVKLSVVEAKLQDVFNLLEKQTDFEFAYNQNLVQSNSRITLNLESDLRSTLQKITEQSEFNFNRIDQKIYVENHKSGSSVVKEERTITGIVISVTDQEPIIGASILVKGTTSGVISDIDGKFTLTVADDATELVVSYLGYKNQTIALTNANELTISMEVEDSVLEEVVVMGYDSQKKKDLTGSVAVVNVEEMKSMPVASVETMLAGRAAGVQVLSDNGPGGNVTVRIRGFGTVNNNDPLYIIDGTPVTNGLNTINPQDIESMQILKDAAASSIYGSRAANGVVIITTKKGGRSEEATITLDAYVGLQNAFNLPTMLSAQGYGDMLWQAFENDGKTPASDVYGSDPNNPMIPEFLDAAQRIPSADVNWVDEIFKTAPVQSYNVSVAKGGNNGSHVMTLGYFNQEGIVKYTGFDRFSARFNSNYKIKKFLNVGENFTASFTRTNDVSTNSSLGSIVYDAFQFPSISPVKDLDGNFGGNPLNDISNPLGNLYRQKDNTKNRVKVLGNFFAEATLAEGLTFKTNLGIDYENQNARSFSPEYNEILSLRAVNSLSDNSSFYYQLAWTNTLTYNRVIGNGNLDVLLGQEAIENYSEYKSASRQSYLYEDQNFQYLSFGTKNQQNSGSASKWNLNSYFGKVNYNWSDKYLVSATVRYDGTSRLSQNKWDVFPAFSAGWRISNEDFLNLGDNVDELKIRASWGQTGNQQIPTYSTLASFQNNITYSNYPIDGKQESVAIGLVQTRVANENLNWEITTQSGVGVDLTMFGERLSVTADYYSKVTKDVLIYAPIPLTYGGTNDGVWINGGEMRNRGFELGTKFNGTAGDVYYNFGFNYTYYKNELLSLSNGVKYLGIPGSSLHSVNFGQEISRTQVGQPIGTFYGYESLGIFQTQAEADAYTAQPLAQAGDLKFKDINEDGIINDQDRAAIGSPHPKAIIGFSANFLYKGFDLGLFFNGSFGHQIYNLTKYKTEFFNQSAYNKSEDVLGAWTPENPGSNIPRLSLDDQNSNIRPSSYYLEDASYFKLNNLQLGYTFPSTSIKNMELRLYGQASNLFTITSYSGMTPEIGLQSYSSSSRNLDIGVDRGIYPPSRTFIIGVNVKF</sequence>
<comment type="similarity">
    <text evidence="7">Belongs to the TonB-dependent receptor family.</text>
</comment>
<dbReference type="PROSITE" id="PS52016">
    <property type="entry name" value="TONB_DEPENDENT_REC_3"/>
    <property type="match status" value="1"/>
</dbReference>
<evidence type="ECO:0000313" key="10">
    <source>
        <dbReference type="EMBL" id="TXD76102.1"/>
    </source>
</evidence>
<reference evidence="10 12" key="2">
    <citation type="submission" date="2019-08" db="EMBL/GenBank/DDBJ databases">
        <title>Genome of Algoriphagus ratkowskyi IC026.</title>
        <authorList>
            <person name="Bowman J.P."/>
        </authorList>
    </citation>
    <scope>NUCLEOTIDE SEQUENCE [LARGE SCALE GENOMIC DNA]</scope>
    <source>
        <strain evidence="10 12">IC026</strain>
    </source>
</reference>
<comment type="caution">
    <text evidence="9">The sequence shown here is derived from an EMBL/GenBank/DDBJ whole genome shotgun (WGS) entry which is preliminary data.</text>
</comment>
<keyword evidence="5 7" id="KW-0472">Membrane</keyword>
<protein>
    <submittedName>
        <fullName evidence="10">TonB-dependent receptor</fullName>
    </submittedName>
    <submittedName>
        <fullName evidence="9">TonB-linked SusC/RagA family outer membrane protein</fullName>
    </submittedName>
</protein>
<dbReference type="Proteomes" id="UP000321927">
    <property type="component" value="Unassembled WGS sequence"/>
</dbReference>
<keyword evidence="10" id="KW-0675">Receptor</keyword>
<dbReference type="InterPro" id="IPR008969">
    <property type="entry name" value="CarboxyPept-like_regulatory"/>
</dbReference>
<evidence type="ECO:0000259" key="8">
    <source>
        <dbReference type="Pfam" id="PF07715"/>
    </source>
</evidence>
<proteinExistence type="inferred from homology"/>
<comment type="subcellular location">
    <subcellularLocation>
        <location evidence="1 7">Cell outer membrane</location>
        <topology evidence="1 7">Multi-pass membrane protein</topology>
    </subcellularLocation>
</comment>
<dbReference type="InterPro" id="IPR012910">
    <property type="entry name" value="Plug_dom"/>
</dbReference>
<accession>A0A2W7QYF1</accession>
<dbReference type="FunFam" id="2.60.40.1120:FF:000003">
    <property type="entry name" value="Outer membrane protein Omp121"/>
    <property type="match status" value="1"/>
</dbReference>
<dbReference type="InterPro" id="IPR023996">
    <property type="entry name" value="TonB-dep_OMP_SusC/RagA"/>
</dbReference>
<dbReference type="NCBIfam" id="TIGR04057">
    <property type="entry name" value="SusC_RagA_signa"/>
    <property type="match status" value="1"/>
</dbReference>
<evidence type="ECO:0000256" key="2">
    <source>
        <dbReference type="ARBA" id="ARBA00022448"/>
    </source>
</evidence>
<dbReference type="SUPFAM" id="SSF49464">
    <property type="entry name" value="Carboxypeptidase regulatory domain-like"/>
    <property type="match status" value="1"/>
</dbReference>
<dbReference type="AlphaFoldDB" id="A0A2W7QYF1"/>
<dbReference type="Pfam" id="PF13715">
    <property type="entry name" value="CarbopepD_reg_2"/>
    <property type="match status" value="1"/>
</dbReference>
<keyword evidence="6 7" id="KW-0998">Cell outer membrane</keyword>
<dbReference type="Proteomes" id="UP000249115">
    <property type="component" value="Unassembled WGS sequence"/>
</dbReference>
<dbReference type="InterPro" id="IPR023997">
    <property type="entry name" value="TonB-dep_OMP_SusC/RagA_CS"/>
</dbReference>
<keyword evidence="2 7" id="KW-0813">Transport</keyword>
<gene>
    <name evidence="10" type="ORF">ESW18_17690</name>
    <name evidence="9" type="ORF">LV84_03545</name>
</gene>
<dbReference type="Gene3D" id="2.60.40.1120">
    <property type="entry name" value="Carboxypeptidase-like, regulatory domain"/>
    <property type="match status" value="1"/>
</dbReference>
<evidence type="ECO:0000313" key="9">
    <source>
        <dbReference type="EMBL" id="PZX52136.1"/>
    </source>
</evidence>
<reference evidence="9 11" key="1">
    <citation type="submission" date="2018-06" db="EMBL/GenBank/DDBJ databases">
        <title>Genomic Encyclopedia of Archaeal and Bacterial Type Strains, Phase II (KMG-II): from individual species to whole genera.</title>
        <authorList>
            <person name="Goeker M."/>
        </authorList>
    </citation>
    <scope>NUCLEOTIDE SEQUENCE [LARGE SCALE GENOMIC DNA]</scope>
    <source>
        <strain evidence="9 11">DSM 22686</strain>
    </source>
</reference>
<keyword evidence="4 7" id="KW-0812">Transmembrane</keyword>
<dbReference type="Pfam" id="PF07715">
    <property type="entry name" value="Plug"/>
    <property type="match status" value="1"/>
</dbReference>
<evidence type="ECO:0000256" key="7">
    <source>
        <dbReference type="PROSITE-ProRule" id="PRU01360"/>
    </source>
</evidence>
<dbReference type="OrthoDB" id="9768177at2"/>
<dbReference type="InterPro" id="IPR037066">
    <property type="entry name" value="Plug_dom_sf"/>
</dbReference>
<dbReference type="Gene3D" id="2.40.170.20">
    <property type="entry name" value="TonB-dependent receptor, beta-barrel domain"/>
    <property type="match status" value="1"/>
</dbReference>
<dbReference type="Gene3D" id="2.170.130.10">
    <property type="entry name" value="TonB-dependent receptor, plug domain"/>
    <property type="match status" value="1"/>
</dbReference>
<evidence type="ECO:0000256" key="1">
    <source>
        <dbReference type="ARBA" id="ARBA00004571"/>
    </source>
</evidence>
<dbReference type="EMBL" id="QKZU01000016">
    <property type="protein sequence ID" value="PZX52136.1"/>
    <property type="molecule type" value="Genomic_DNA"/>
</dbReference>
<dbReference type="InterPro" id="IPR039426">
    <property type="entry name" value="TonB-dep_rcpt-like"/>
</dbReference>
<evidence type="ECO:0000256" key="3">
    <source>
        <dbReference type="ARBA" id="ARBA00022452"/>
    </source>
</evidence>
<dbReference type="NCBIfam" id="TIGR04056">
    <property type="entry name" value="OMP_RagA_SusC"/>
    <property type="match status" value="1"/>
</dbReference>
<evidence type="ECO:0000313" key="11">
    <source>
        <dbReference type="Proteomes" id="UP000249115"/>
    </source>
</evidence>
<keyword evidence="3 7" id="KW-1134">Transmembrane beta strand</keyword>